<name>A4GIG8_9BACT</name>
<feature type="domain" description="Molybdopterin-guanine dinucleotide biosynthesis protein B (MobB)" evidence="1">
    <location>
        <begin position="17"/>
        <end position="147"/>
    </location>
</feature>
<dbReference type="CDD" id="cd03116">
    <property type="entry name" value="MobB"/>
    <property type="match status" value="1"/>
</dbReference>
<dbReference type="PANTHER" id="PTHR40072">
    <property type="entry name" value="MOLYBDOPTERIN-GUANINE DINUCLEOTIDE BIOSYNTHESIS ADAPTER PROTEIN-RELATED"/>
    <property type="match status" value="1"/>
</dbReference>
<proteinExistence type="predicted"/>
<dbReference type="NCBIfam" id="TIGR00176">
    <property type="entry name" value="mobB"/>
    <property type="match status" value="1"/>
</dbReference>
<dbReference type="InterPro" id="IPR052539">
    <property type="entry name" value="MGD_biosynthesis_adapter"/>
</dbReference>
<evidence type="ECO:0000259" key="1">
    <source>
        <dbReference type="Pfam" id="PF03205"/>
    </source>
</evidence>
<evidence type="ECO:0000313" key="2">
    <source>
        <dbReference type="EMBL" id="ABL60978.1"/>
    </source>
</evidence>
<dbReference type="GO" id="GO:0006777">
    <property type="term" value="P:Mo-molybdopterin cofactor biosynthetic process"/>
    <property type="evidence" value="ECO:0007669"/>
    <property type="project" value="InterPro"/>
</dbReference>
<reference evidence="2" key="1">
    <citation type="journal article" date="2007" name="Environ. Microbiol.">
        <title>Proteorhodopsin photosystem gene clusters exhibit co-evolutionary trends and shared ancestry among diverse marine microbial phyla.</title>
        <authorList>
            <person name="McCarren J."/>
            <person name="Delong E.F."/>
        </authorList>
    </citation>
    <scope>NUCLEOTIDE SEQUENCE</scope>
</reference>
<dbReference type="Pfam" id="PF03205">
    <property type="entry name" value="MobB"/>
    <property type="match status" value="1"/>
</dbReference>
<dbReference type="GO" id="GO:0005525">
    <property type="term" value="F:GTP binding"/>
    <property type="evidence" value="ECO:0007669"/>
    <property type="project" value="InterPro"/>
</dbReference>
<dbReference type="PANTHER" id="PTHR40072:SF1">
    <property type="entry name" value="MOLYBDOPTERIN-GUANINE DINUCLEOTIDE BIOSYNTHESIS ADAPTER PROTEIN"/>
    <property type="match status" value="1"/>
</dbReference>
<dbReference type="AlphaFoldDB" id="A4GIG8"/>
<dbReference type="InterPro" id="IPR004435">
    <property type="entry name" value="MobB_dom"/>
</dbReference>
<protein>
    <submittedName>
        <fullName evidence="2">Molybdopterin-guanine dinucleotide biosynthesis protein</fullName>
    </submittedName>
</protein>
<dbReference type="Gene3D" id="3.40.50.300">
    <property type="entry name" value="P-loop containing nucleotide triphosphate hydrolases"/>
    <property type="match status" value="1"/>
</dbReference>
<gene>
    <name evidence="2" type="ORF">ALOHA_HF1019P19.41</name>
</gene>
<sequence>MTDTITDAIKGTPVALFGLAGWSGSGKTTLAEQLITEWTARGLDVATIKHAHHEFEADTPGKDSWRHREAGAHQVLVSSAIRSAHFVEHKTTEPELGQLLNRLLPCDLVLIEGFKREAVPKMEVFRAEVGKPHLYTADNQIIAVASDSAVTDCPLPVLDLNDIPTIADFVLQVVGLSSR</sequence>
<accession>A4GIG8</accession>
<reference evidence="2" key="2">
    <citation type="journal article" date="2007" name="Proc. Natl. Acad. Sci. U.S.A.">
        <title>Proteorhodopsin photosystem gene expression enables photophosphorylation in a heterologous host.</title>
        <authorList>
            <person name="Martinez A."/>
            <person name="Bradley A.S."/>
            <person name="Waldbauer J.R."/>
            <person name="Summons R.E."/>
            <person name="Delong E.F."/>
        </authorList>
    </citation>
    <scope>NUCLEOTIDE SEQUENCE</scope>
</reference>
<organism evidence="2">
    <name type="scientific">uncultured marine bacterium HF10_19P19</name>
    <dbReference type="NCBI Taxonomy" id="413067"/>
    <lineage>
        <taxon>Bacteria</taxon>
        <taxon>environmental samples</taxon>
    </lineage>
</organism>
<dbReference type="InterPro" id="IPR027417">
    <property type="entry name" value="P-loop_NTPase"/>
</dbReference>
<dbReference type="SUPFAM" id="SSF52540">
    <property type="entry name" value="P-loop containing nucleoside triphosphate hydrolases"/>
    <property type="match status" value="1"/>
</dbReference>
<dbReference type="EMBL" id="EF100190">
    <property type="protein sequence ID" value="ABL60978.1"/>
    <property type="molecule type" value="Genomic_DNA"/>
</dbReference>